<proteinExistence type="predicted"/>
<evidence type="ECO:0000256" key="2">
    <source>
        <dbReference type="ARBA" id="ARBA00022679"/>
    </source>
</evidence>
<accession>A0A1H9WVP0</accession>
<dbReference type="EMBL" id="FOGJ01000035">
    <property type="protein sequence ID" value="SES37986.1"/>
    <property type="molecule type" value="Genomic_DNA"/>
</dbReference>
<evidence type="ECO:0000256" key="1">
    <source>
        <dbReference type="ARBA" id="ARBA00022676"/>
    </source>
</evidence>
<dbReference type="CDD" id="cd06533">
    <property type="entry name" value="Glyco_transf_WecG_TagA"/>
    <property type="match status" value="1"/>
</dbReference>
<protein>
    <submittedName>
        <fullName evidence="3">N-acetylglucosaminyldiphosphoundecaprenol N-acetyl-beta-D-mannosaminyltransferase</fullName>
    </submittedName>
</protein>
<dbReference type="Proteomes" id="UP000182584">
    <property type="component" value="Unassembled WGS sequence"/>
</dbReference>
<evidence type="ECO:0000313" key="3">
    <source>
        <dbReference type="EMBL" id="SES37986.1"/>
    </source>
</evidence>
<dbReference type="PANTHER" id="PTHR34136:SF1">
    <property type="entry name" value="UDP-N-ACETYL-D-MANNOSAMINURONIC ACID TRANSFERASE"/>
    <property type="match status" value="1"/>
</dbReference>
<dbReference type="InterPro" id="IPR004629">
    <property type="entry name" value="WecG_TagA_CpsF"/>
</dbReference>
<dbReference type="AlphaFoldDB" id="A0A1H9WVP0"/>
<keyword evidence="1" id="KW-0328">Glycosyltransferase</keyword>
<dbReference type="GO" id="GO:0016758">
    <property type="term" value="F:hexosyltransferase activity"/>
    <property type="evidence" value="ECO:0007669"/>
    <property type="project" value="TreeGrafter"/>
</dbReference>
<dbReference type="Pfam" id="PF03808">
    <property type="entry name" value="Glyco_tran_WecG"/>
    <property type="match status" value="1"/>
</dbReference>
<dbReference type="PANTHER" id="PTHR34136">
    <property type="match status" value="1"/>
</dbReference>
<evidence type="ECO:0000313" key="4">
    <source>
        <dbReference type="Proteomes" id="UP000182584"/>
    </source>
</evidence>
<dbReference type="RefSeq" id="WP_242952790.1">
    <property type="nucleotide sequence ID" value="NZ_FOGJ01000035.1"/>
</dbReference>
<organism evidence="3 4">
    <name type="scientific">Butyrivibrio fibrisolvens</name>
    <dbReference type="NCBI Taxonomy" id="831"/>
    <lineage>
        <taxon>Bacteria</taxon>
        <taxon>Bacillati</taxon>
        <taxon>Bacillota</taxon>
        <taxon>Clostridia</taxon>
        <taxon>Lachnospirales</taxon>
        <taxon>Lachnospiraceae</taxon>
        <taxon>Butyrivibrio</taxon>
    </lineage>
</organism>
<dbReference type="NCBIfam" id="TIGR00696">
    <property type="entry name" value="wecG_tagA_cpsF"/>
    <property type="match status" value="1"/>
</dbReference>
<keyword evidence="2 3" id="KW-0808">Transferase</keyword>
<sequence>MYNKTDNDMELNTIDIFGIRYAIASMTGAVVCVKDSLESLKGRYICFSNVHTTVMAREHSSFRDILNGAAYVFADGNPIATYQKRRGFLYAERVAGPDFMSEMFGIKGISHYFYGSSERTLQKLKSNLEREYPGIVIKGLYSPPYRELTQAEDIADVDRINAAGADIVWIGLGAPKQEKWMYAHQGKINGVMMGVGAGFDFHASTIKRAPKWIQKIGFEWLYRIFQDPKRLVKRYMITNSKYIYYLIKDRLI</sequence>
<reference evidence="3 4" key="1">
    <citation type="submission" date="2016-10" db="EMBL/GenBank/DDBJ databases">
        <authorList>
            <person name="de Groot N.N."/>
        </authorList>
    </citation>
    <scope>NUCLEOTIDE SEQUENCE [LARGE SCALE GENOMIC DNA]</scope>
    <source>
        <strain evidence="3 4">AR40</strain>
    </source>
</reference>
<gene>
    <name evidence="3" type="ORF">SAMN04487884_13529</name>
</gene>
<name>A0A1H9WVP0_BUTFI</name>